<proteinExistence type="inferred from homology"/>
<dbReference type="KEGG" id="dol:Dole_1052"/>
<dbReference type="PRINTS" id="PR00368">
    <property type="entry name" value="FADPNR"/>
</dbReference>
<dbReference type="InterPro" id="IPR023753">
    <property type="entry name" value="FAD/NAD-binding_dom"/>
</dbReference>
<evidence type="ECO:0000256" key="2">
    <source>
        <dbReference type="ARBA" id="ARBA00009130"/>
    </source>
</evidence>
<dbReference type="eggNOG" id="COG0446">
    <property type="taxonomic scope" value="Bacteria"/>
</dbReference>
<dbReference type="InterPro" id="IPR036873">
    <property type="entry name" value="Rhodanese-like_dom_sf"/>
</dbReference>
<dbReference type="EMBL" id="CP000859">
    <property type="protein sequence ID" value="ABW66862.1"/>
    <property type="molecule type" value="Genomic_DNA"/>
</dbReference>
<protein>
    <submittedName>
        <fullName evidence="8">FAD-dependent pyridine nucleotide-disulphide oxidoreductase</fullName>
    </submittedName>
</protein>
<dbReference type="OrthoDB" id="9769238at2"/>
<keyword evidence="3" id="KW-0285">Flavoprotein</keyword>
<dbReference type="Pfam" id="PF02852">
    <property type="entry name" value="Pyr_redox_dim"/>
    <property type="match status" value="1"/>
</dbReference>
<dbReference type="Pfam" id="PF07992">
    <property type="entry name" value="Pyr_redox_2"/>
    <property type="match status" value="1"/>
</dbReference>
<keyword evidence="4" id="KW-0274">FAD</keyword>
<dbReference type="Gene3D" id="3.40.250.10">
    <property type="entry name" value="Rhodanese-like domain"/>
    <property type="match status" value="1"/>
</dbReference>
<dbReference type="Proteomes" id="UP000008561">
    <property type="component" value="Chromosome"/>
</dbReference>
<keyword evidence="6" id="KW-0676">Redox-active center</keyword>
<comment type="similarity">
    <text evidence="2">Belongs to the class-III pyridine nucleotide-disulfide oxidoreductase family.</text>
</comment>
<dbReference type="STRING" id="96561.Dole_1052"/>
<evidence type="ECO:0000256" key="1">
    <source>
        <dbReference type="ARBA" id="ARBA00001974"/>
    </source>
</evidence>
<evidence type="ECO:0000259" key="7">
    <source>
        <dbReference type="PROSITE" id="PS50206"/>
    </source>
</evidence>
<dbReference type="InterPro" id="IPR016156">
    <property type="entry name" value="FAD/NAD-linked_Rdtase_dimer_sf"/>
</dbReference>
<keyword evidence="5" id="KW-0560">Oxidoreductase</keyword>
<evidence type="ECO:0000256" key="5">
    <source>
        <dbReference type="ARBA" id="ARBA00023002"/>
    </source>
</evidence>
<keyword evidence="9" id="KW-1185">Reference proteome</keyword>
<dbReference type="PROSITE" id="PS50206">
    <property type="entry name" value="RHODANESE_3"/>
    <property type="match status" value="1"/>
</dbReference>
<dbReference type="GO" id="GO:0016491">
    <property type="term" value="F:oxidoreductase activity"/>
    <property type="evidence" value="ECO:0007669"/>
    <property type="project" value="UniProtKB-KW"/>
</dbReference>
<dbReference type="SUPFAM" id="SSF51905">
    <property type="entry name" value="FAD/NAD(P)-binding domain"/>
    <property type="match status" value="1"/>
</dbReference>
<reference evidence="8 9" key="1">
    <citation type="submission" date="2007-10" db="EMBL/GenBank/DDBJ databases">
        <title>Complete sequence of Desulfococcus oleovorans Hxd3.</title>
        <authorList>
            <consortium name="US DOE Joint Genome Institute"/>
            <person name="Copeland A."/>
            <person name="Lucas S."/>
            <person name="Lapidus A."/>
            <person name="Barry K."/>
            <person name="Glavina del Rio T."/>
            <person name="Dalin E."/>
            <person name="Tice H."/>
            <person name="Pitluck S."/>
            <person name="Kiss H."/>
            <person name="Brettin T."/>
            <person name="Bruce D."/>
            <person name="Detter J.C."/>
            <person name="Han C."/>
            <person name="Schmutz J."/>
            <person name="Larimer F."/>
            <person name="Land M."/>
            <person name="Hauser L."/>
            <person name="Kyrpides N."/>
            <person name="Kim E."/>
            <person name="Wawrik B."/>
            <person name="Richardson P."/>
        </authorList>
    </citation>
    <scope>NUCLEOTIDE SEQUENCE [LARGE SCALE GENOMIC DNA]</scope>
    <source>
        <strain evidence="9">DSM 6200 / JCM 39069 / Hxd3</strain>
    </source>
</reference>
<dbReference type="PRINTS" id="PR00411">
    <property type="entry name" value="PNDRDTASEI"/>
</dbReference>
<evidence type="ECO:0000313" key="8">
    <source>
        <dbReference type="EMBL" id="ABW66862.1"/>
    </source>
</evidence>
<gene>
    <name evidence="8" type="ordered locus">Dole_1052</name>
</gene>
<organism evidence="8 9">
    <name type="scientific">Desulfosudis oleivorans (strain DSM 6200 / JCM 39069 / Hxd3)</name>
    <name type="common">Desulfococcus oleovorans</name>
    <dbReference type="NCBI Taxonomy" id="96561"/>
    <lineage>
        <taxon>Bacteria</taxon>
        <taxon>Pseudomonadati</taxon>
        <taxon>Thermodesulfobacteriota</taxon>
        <taxon>Desulfobacteria</taxon>
        <taxon>Desulfobacterales</taxon>
        <taxon>Desulfosudaceae</taxon>
        <taxon>Desulfosudis</taxon>
    </lineage>
</organism>
<evidence type="ECO:0000256" key="3">
    <source>
        <dbReference type="ARBA" id="ARBA00022630"/>
    </source>
</evidence>
<dbReference type="AlphaFoldDB" id="A8ZX06"/>
<evidence type="ECO:0000313" key="9">
    <source>
        <dbReference type="Proteomes" id="UP000008561"/>
    </source>
</evidence>
<dbReference type="PANTHER" id="PTHR43429">
    <property type="entry name" value="PYRIDINE NUCLEOTIDE-DISULFIDE OXIDOREDUCTASE DOMAIN-CONTAINING"/>
    <property type="match status" value="1"/>
</dbReference>
<evidence type="ECO:0000256" key="4">
    <source>
        <dbReference type="ARBA" id="ARBA00022827"/>
    </source>
</evidence>
<dbReference type="InterPro" id="IPR050260">
    <property type="entry name" value="FAD-bd_OxRdtase"/>
</dbReference>
<dbReference type="PANTHER" id="PTHR43429:SF1">
    <property type="entry name" value="NAD(P)H SULFUR OXIDOREDUCTASE (COA-DEPENDENT)"/>
    <property type="match status" value="1"/>
</dbReference>
<dbReference type="Gene3D" id="3.50.50.60">
    <property type="entry name" value="FAD/NAD(P)-binding domain"/>
    <property type="match status" value="2"/>
</dbReference>
<accession>A8ZX06</accession>
<dbReference type="RefSeq" id="WP_012174480.1">
    <property type="nucleotide sequence ID" value="NC_009943.1"/>
</dbReference>
<name>A8ZX06_DESOH</name>
<sequence>MSRRIVVVGGVALGSKAACRAKRVDPEADVYLIDRDEYISYGGCGIPFYISGDVSDVSELRSTSFHMLRDERFFLKDKGVVALTGTEVTRIDRQGKTVAIRRKDGTTDTLAYDKLVLATGTTPRMLPLPGRDLENVFTVANLHDALAIKEKVTEGSIGKAVVVGGGFIGLEMAEALADMWEIETSIVEVFDQIMPGFVSPSLATMARKTIEDKGVRVYTSEKVEALVGEGAVSAVKTDKRTLDADMVIMAVGVVPNTGLAKEAGLEVTPQGWIVVNDQMQTSDPDIYSGGDCAAVKNLVTGELGYFPLGSMANRQGRVIGTNVTGGSARFDGAVGSFVVKIFDNALAGAGLTADRASAAGFDAVGIQVAQFDRAHFYIEKEVIFLELVVDEKTRRVLGIQGFGGKDSGMVARINAVAPLLKYKPGVEEISNLELAYSPPFASAMDIINALGNAASNYLDGRYRPMTMEAFAACWENRSCGDTFFLDCRANADAQPFADKYPEIWKSIPHDQLVDRMDEVPKGKKLVLLCNTGVRSYEAQLNLNAKGITDNVSAGAGIAGLKTWGVDFGLDK</sequence>
<dbReference type="SUPFAM" id="SSF52821">
    <property type="entry name" value="Rhodanese/Cell cycle control phosphatase"/>
    <property type="match status" value="1"/>
</dbReference>
<feature type="domain" description="Rhodanese" evidence="7">
    <location>
        <begin position="478"/>
        <end position="549"/>
    </location>
</feature>
<dbReference type="InterPro" id="IPR001763">
    <property type="entry name" value="Rhodanese-like_dom"/>
</dbReference>
<dbReference type="HOGENOM" id="CLU_003291_1_2_7"/>
<dbReference type="InterPro" id="IPR036188">
    <property type="entry name" value="FAD/NAD-bd_sf"/>
</dbReference>
<evidence type="ECO:0000256" key="6">
    <source>
        <dbReference type="ARBA" id="ARBA00023284"/>
    </source>
</evidence>
<comment type="cofactor">
    <cofactor evidence="1">
        <name>FAD</name>
        <dbReference type="ChEBI" id="CHEBI:57692"/>
    </cofactor>
</comment>
<dbReference type="eggNOG" id="COG0607">
    <property type="taxonomic scope" value="Bacteria"/>
</dbReference>
<dbReference type="InterPro" id="IPR004099">
    <property type="entry name" value="Pyr_nucl-diS_OxRdtase_dimer"/>
</dbReference>
<dbReference type="SUPFAM" id="SSF55424">
    <property type="entry name" value="FAD/NAD-linked reductases, dimerisation (C-terminal) domain"/>
    <property type="match status" value="1"/>
</dbReference>